<evidence type="ECO:0000256" key="2">
    <source>
        <dbReference type="SAM" id="Phobius"/>
    </source>
</evidence>
<protein>
    <recommendedName>
        <fullName evidence="6">Alpha/beta-hydrolase</fullName>
    </recommendedName>
</protein>
<evidence type="ECO:0000256" key="1">
    <source>
        <dbReference type="SAM" id="MobiDB-lite"/>
    </source>
</evidence>
<proteinExistence type="predicted"/>
<feature type="chain" id="PRO_5016300427" description="Alpha/beta-hydrolase" evidence="3">
    <location>
        <begin position="23"/>
        <end position="461"/>
    </location>
</feature>
<evidence type="ECO:0000313" key="5">
    <source>
        <dbReference type="Proteomes" id="UP000245768"/>
    </source>
</evidence>
<dbReference type="PANTHER" id="PTHR35560:SF3">
    <property type="entry name" value="PEPTIDASE S9 PROLYL OLIGOPEPTIDASE CATALYTIC DOMAIN-CONTAINING PROTEIN"/>
    <property type="match status" value="1"/>
</dbReference>
<dbReference type="SUPFAM" id="SSF53474">
    <property type="entry name" value="alpha/beta-Hydrolases"/>
    <property type="match status" value="1"/>
</dbReference>
<feature type="transmembrane region" description="Helical" evidence="2">
    <location>
        <begin position="435"/>
        <end position="459"/>
    </location>
</feature>
<dbReference type="OrthoDB" id="5985073at2759"/>
<dbReference type="PANTHER" id="PTHR35560">
    <property type="entry name" value="BLL0132 PROTEIN"/>
    <property type="match status" value="1"/>
</dbReference>
<dbReference type="Proteomes" id="UP000245768">
    <property type="component" value="Unassembled WGS sequence"/>
</dbReference>
<evidence type="ECO:0008006" key="6">
    <source>
        <dbReference type="Google" id="ProtNLM"/>
    </source>
</evidence>
<keyword evidence="5" id="KW-1185">Reference proteome</keyword>
<dbReference type="Gene3D" id="3.40.50.1820">
    <property type="entry name" value="alpha/beta hydrolase"/>
    <property type="match status" value="1"/>
</dbReference>
<evidence type="ECO:0000256" key="3">
    <source>
        <dbReference type="SAM" id="SignalP"/>
    </source>
</evidence>
<dbReference type="AlphaFoldDB" id="A0A316YH64"/>
<gene>
    <name evidence="4" type="ORF">FA10DRAFT_268722</name>
</gene>
<keyword evidence="2" id="KW-0812">Transmembrane</keyword>
<reference evidence="4 5" key="1">
    <citation type="journal article" date="2018" name="Mol. Biol. Evol.">
        <title>Broad Genomic Sampling Reveals a Smut Pathogenic Ancestry of the Fungal Clade Ustilaginomycotina.</title>
        <authorList>
            <person name="Kijpornyongpan T."/>
            <person name="Mondo S.J."/>
            <person name="Barry K."/>
            <person name="Sandor L."/>
            <person name="Lee J."/>
            <person name="Lipzen A."/>
            <person name="Pangilinan J."/>
            <person name="LaButti K."/>
            <person name="Hainaut M."/>
            <person name="Henrissat B."/>
            <person name="Grigoriev I.V."/>
            <person name="Spatafora J.W."/>
            <person name="Aime M.C."/>
        </authorList>
    </citation>
    <scope>NUCLEOTIDE SEQUENCE [LARGE SCALE GENOMIC DNA]</scope>
    <source>
        <strain evidence="4 5">MCA 4198</strain>
    </source>
</reference>
<dbReference type="RefSeq" id="XP_025375737.1">
    <property type="nucleotide sequence ID" value="XM_025522446.1"/>
</dbReference>
<evidence type="ECO:0000313" key="4">
    <source>
        <dbReference type="EMBL" id="PWN88539.1"/>
    </source>
</evidence>
<name>A0A316YH64_9BASI</name>
<dbReference type="GeneID" id="37044362"/>
<keyword evidence="2" id="KW-1133">Transmembrane helix</keyword>
<organism evidence="4 5">
    <name type="scientific">Acaromyces ingoldii</name>
    <dbReference type="NCBI Taxonomy" id="215250"/>
    <lineage>
        <taxon>Eukaryota</taxon>
        <taxon>Fungi</taxon>
        <taxon>Dikarya</taxon>
        <taxon>Basidiomycota</taxon>
        <taxon>Ustilaginomycotina</taxon>
        <taxon>Exobasidiomycetes</taxon>
        <taxon>Exobasidiales</taxon>
        <taxon>Cryptobasidiaceae</taxon>
        <taxon>Acaromyces</taxon>
    </lineage>
</organism>
<keyword evidence="3" id="KW-0732">Signal</keyword>
<feature type="region of interest" description="Disordered" evidence="1">
    <location>
        <begin position="401"/>
        <end position="425"/>
    </location>
</feature>
<dbReference type="InParanoid" id="A0A316YH64"/>
<feature type="compositionally biased region" description="Low complexity" evidence="1">
    <location>
        <begin position="401"/>
        <end position="418"/>
    </location>
</feature>
<keyword evidence="2" id="KW-0472">Membrane</keyword>
<dbReference type="InterPro" id="IPR029058">
    <property type="entry name" value="AB_hydrolase_fold"/>
</dbReference>
<feature type="signal peptide" evidence="3">
    <location>
        <begin position="1"/>
        <end position="22"/>
    </location>
</feature>
<sequence length="461" mass="49132">MRNSTLFSFTLLLASAFIVVRADDPDGVWGWASFTPQTGYKETTFPVQGTSNLFGYIDDTYDASKIKRVILQIHGHGRDCWNYAKHTSKARDEAAETMGLDPTTVLSIAPEFLGIGDMKSGSFKASDNYLCWLGDDWSGGYQNIPDCTPGTTNVTSFQAMDALVAWSSDKSRFPNVDTVVVSGHSLGGQYVNRYAALGKPPQTDGVDLEYWVGNAASYLYLTDARPASRADLQDCPTYDDYKYGLTTLRTVLGAYAPTSTGPLASQIWNTYISRNVHTALGLADAGSGNLGCEGLVQGKSHLDRGLGYMNFIQRFAGGLPLSHTVDYFPGVQHNAGKMLTQPTSLKRLFFDRSSGGTTQPSLDGGSIMNGTVLKFWSTSGRVSAKQLAALGQHVVQKKVSSGATASSAHSSPNATSSPLSQGTARQGVTLTPSSALAALPLAVPSLLALSLASVLLLVATF</sequence>
<dbReference type="EMBL" id="KZ819638">
    <property type="protein sequence ID" value="PWN88539.1"/>
    <property type="molecule type" value="Genomic_DNA"/>
</dbReference>
<accession>A0A316YH64</accession>